<organism evidence="7 8">
    <name type="scientific">Candidatus Stercoripulliclostridium pullicola</name>
    <dbReference type="NCBI Taxonomy" id="2840953"/>
    <lineage>
        <taxon>Bacteria</taxon>
        <taxon>Bacillati</taxon>
        <taxon>Bacillota</taxon>
        <taxon>Clostridia</taxon>
        <taxon>Eubacteriales</taxon>
        <taxon>Candidatus Stercoripulliclostridium</taxon>
    </lineage>
</organism>
<dbReference type="InterPro" id="IPR029035">
    <property type="entry name" value="DHS-like_NAD/FAD-binding_dom"/>
</dbReference>
<evidence type="ECO:0000259" key="4">
    <source>
        <dbReference type="Pfam" id="PF00205"/>
    </source>
</evidence>
<evidence type="ECO:0000259" key="5">
    <source>
        <dbReference type="Pfam" id="PF02775"/>
    </source>
</evidence>
<evidence type="ECO:0000256" key="1">
    <source>
        <dbReference type="ARBA" id="ARBA00007812"/>
    </source>
</evidence>
<dbReference type="PANTHER" id="PTHR18968">
    <property type="entry name" value="THIAMINE PYROPHOSPHATE ENZYMES"/>
    <property type="match status" value="1"/>
</dbReference>
<dbReference type="Pfam" id="PF00205">
    <property type="entry name" value="TPP_enzyme_M"/>
    <property type="match status" value="1"/>
</dbReference>
<sequence>MKLSGAQIVVKTLEELGINTVFGYTGNYAMPVFEALERSALSLVVPTSEVCGAHEADGYYRASGKVAAVLSTSGPGATNLVTGIATAYMDSVPLLAITANVPTYKLGKDSFQEVDITGIVTPVTKYAHIVKDVRELEREIKKAYALAVSGRTAPVLIDIPYDVLLGETEYLSLPLPAYRAPEAKAAEISEAARILNDAERPALLVGGGAVGAGKAVAALAEKLKAPVFTTLRGIGATDSARVVGTVGSCAPRAYNRLYASADVILALGTRFSDKMHSKPNKRKYIHIDVDNAELDKIVPANCAICARIADVVPALTAKCNERREAWYAPVERPRALSSVVKLAEAVARADLRDTVIATDVGNHQIAMLQALRGKPSEEIVSSLGLGTMGFGLPALIGAMKASGKRGILFTGDGSFNMNMNELATAVEAGLDMSIVIANNRELGMIKNLERRRKDGCGELITHTPKVNYALIARAFGAKGRKASVANIIALLDSKESGVWVYDVKIRG</sequence>
<dbReference type="InterPro" id="IPR012001">
    <property type="entry name" value="Thiamin_PyroP_enz_TPP-bd_dom"/>
</dbReference>
<dbReference type="Proteomes" id="UP000727857">
    <property type="component" value="Unassembled WGS sequence"/>
</dbReference>
<evidence type="ECO:0000313" key="8">
    <source>
        <dbReference type="Proteomes" id="UP000727857"/>
    </source>
</evidence>
<dbReference type="GO" id="GO:0030976">
    <property type="term" value="F:thiamine pyrophosphate binding"/>
    <property type="evidence" value="ECO:0007669"/>
    <property type="project" value="InterPro"/>
</dbReference>
<dbReference type="AlphaFoldDB" id="A0A940DJF7"/>
<dbReference type="SUPFAM" id="SSF52518">
    <property type="entry name" value="Thiamin diphosphate-binding fold (THDP-binding)"/>
    <property type="match status" value="2"/>
</dbReference>
<evidence type="ECO:0000259" key="6">
    <source>
        <dbReference type="Pfam" id="PF02776"/>
    </source>
</evidence>
<dbReference type="GO" id="GO:0009097">
    <property type="term" value="P:isoleucine biosynthetic process"/>
    <property type="evidence" value="ECO:0007669"/>
    <property type="project" value="TreeGrafter"/>
</dbReference>
<reference evidence="7" key="2">
    <citation type="journal article" date="2021" name="PeerJ">
        <title>Extensive microbial diversity within the chicken gut microbiome revealed by metagenomics and culture.</title>
        <authorList>
            <person name="Gilroy R."/>
            <person name="Ravi A."/>
            <person name="Getino M."/>
            <person name="Pursley I."/>
            <person name="Horton D.L."/>
            <person name="Alikhan N.F."/>
            <person name="Baker D."/>
            <person name="Gharbi K."/>
            <person name="Hall N."/>
            <person name="Watson M."/>
            <person name="Adriaenssens E.M."/>
            <person name="Foster-Nyarko E."/>
            <person name="Jarju S."/>
            <person name="Secka A."/>
            <person name="Antonio M."/>
            <person name="Oren A."/>
            <person name="Chaudhuri R.R."/>
            <person name="La Ragione R."/>
            <person name="Hildebrand F."/>
            <person name="Pallen M.J."/>
        </authorList>
    </citation>
    <scope>NUCLEOTIDE SEQUENCE</scope>
    <source>
        <strain evidence="7">517</strain>
    </source>
</reference>
<dbReference type="Pfam" id="PF02776">
    <property type="entry name" value="TPP_enzyme_N"/>
    <property type="match status" value="1"/>
</dbReference>
<dbReference type="Pfam" id="PF02775">
    <property type="entry name" value="TPP_enzyme_C"/>
    <property type="match status" value="1"/>
</dbReference>
<dbReference type="FunFam" id="3.40.50.970:FF:000007">
    <property type="entry name" value="Acetolactate synthase"/>
    <property type="match status" value="1"/>
</dbReference>
<dbReference type="InterPro" id="IPR011766">
    <property type="entry name" value="TPP_enzyme_TPP-bd"/>
</dbReference>
<feature type="domain" description="Thiamine pyrophosphate enzyme N-terminal TPP-binding" evidence="6">
    <location>
        <begin position="4"/>
        <end position="117"/>
    </location>
</feature>
<dbReference type="SUPFAM" id="SSF52467">
    <property type="entry name" value="DHS-like NAD/FAD-binding domain"/>
    <property type="match status" value="1"/>
</dbReference>
<evidence type="ECO:0000313" key="7">
    <source>
        <dbReference type="EMBL" id="MBO8424658.1"/>
    </source>
</evidence>
<feature type="domain" description="Thiamine pyrophosphate enzyme TPP-binding" evidence="5">
    <location>
        <begin position="359"/>
        <end position="482"/>
    </location>
</feature>
<evidence type="ECO:0000256" key="3">
    <source>
        <dbReference type="RuleBase" id="RU362132"/>
    </source>
</evidence>
<accession>A0A940DJF7</accession>
<reference evidence="7" key="1">
    <citation type="submission" date="2020-10" db="EMBL/GenBank/DDBJ databases">
        <authorList>
            <person name="Gilroy R."/>
        </authorList>
    </citation>
    <scope>NUCLEOTIDE SEQUENCE</scope>
    <source>
        <strain evidence="7">517</strain>
    </source>
</reference>
<dbReference type="InterPro" id="IPR012000">
    <property type="entry name" value="Thiamin_PyroP_enz_cen_dom"/>
</dbReference>
<comment type="similarity">
    <text evidence="1 3">Belongs to the TPP enzyme family.</text>
</comment>
<dbReference type="GO" id="GO:0009099">
    <property type="term" value="P:L-valine biosynthetic process"/>
    <property type="evidence" value="ECO:0007669"/>
    <property type="project" value="TreeGrafter"/>
</dbReference>
<dbReference type="CDD" id="cd07035">
    <property type="entry name" value="TPP_PYR_POX_like"/>
    <property type="match status" value="1"/>
</dbReference>
<gene>
    <name evidence="7" type="ORF">IAB16_06530</name>
</gene>
<dbReference type="Gene3D" id="3.40.50.1220">
    <property type="entry name" value="TPP-binding domain"/>
    <property type="match status" value="1"/>
</dbReference>
<dbReference type="GO" id="GO:0050660">
    <property type="term" value="F:flavin adenine dinucleotide binding"/>
    <property type="evidence" value="ECO:0007669"/>
    <property type="project" value="TreeGrafter"/>
</dbReference>
<dbReference type="Gene3D" id="3.40.50.970">
    <property type="match status" value="2"/>
</dbReference>
<dbReference type="GO" id="GO:0000287">
    <property type="term" value="F:magnesium ion binding"/>
    <property type="evidence" value="ECO:0007669"/>
    <property type="project" value="InterPro"/>
</dbReference>
<dbReference type="InterPro" id="IPR029061">
    <property type="entry name" value="THDP-binding"/>
</dbReference>
<dbReference type="EMBL" id="JADINF010000164">
    <property type="protein sequence ID" value="MBO8424658.1"/>
    <property type="molecule type" value="Genomic_DNA"/>
</dbReference>
<name>A0A940DJF7_9FIRM</name>
<feature type="domain" description="Thiamine pyrophosphate enzyme central" evidence="4">
    <location>
        <begin position="188"/>
        <end position="315"/>
    </location>
</feature>
<comment type="caution">
    <text evidence="7">The sequence shown here is derived from an EMBL/GenBank/DDBJ whole genome shotgun (WGS) entry which is preliminary data.</text>
</comment>
<dbReference type="PANTHER" id="PTHR18968:SF13">
    <property type="entry name" value="ACETOLACTATE SYNTHASE CATALYTIC SUBUNIT, MITOCHONDRIAL"/>
    <property type="match status" value="1"/>
</dbReference>
<dbReference type="GO" id="GO:0005948">
    <property type="term" value="C:acetolactate synthase complex"/>
    <property type="evidence" value="ECO:0007669"/>
    <property type="project" value="TreeGrafter"/>
</dbReference>
<proteinExistence type="inferred from homology"/>
<dbReference type="InterPro" id="IPR045229">
    <property type="entry name" value="TPP_enz"/>
</dbReference>
<keyword evidence="2 3" id="KW-0786">Thiamine pyrophosphate</keyword>
<dbReference type="GO" id="GO:0003984">
    <property type="term" value="F:acetolactate synthase activity"/>
    <property type="evidence" value="ECO:0007669"/>
    <property type="project" value="TreeGrafter"/>
</dbReference>
<protein>
    <submittedName>
        <fullName evidence="7">Thiamine pyrophosphate-binding protein</fullName>
    </submittedName>
</protein>
<evidence type="ECO:0000256" key="2">
    <source>
        <dbReference type="ARBA" id="ARBA00023052"/>
    </source>
</evidence>